<evidence type="ECO:0000313" key="1">
    <source>
        <dbReference type="EMBL" id="GET42297.1"/>
    </source>
</evidence>
<evidence type="ECO:0000313" key="2">
    <source>
        <dbReference type="Proteomes" id="UP001050975"/>
    </source>
</evidence>
<proteinExistence type="predicted"/>
<reference evidence="1" key="1">
    <citation type="submission" date="2019-10" db="EMBL/GenBank/DDBJ databases">
        <title>Draft genome sequece of Microseira wollei NIES-4236.</title>
        <authorList>
            <person name="Yamaguchi H."/>
            <person name="Suzuki S."/>
            <person name="Kawachi M."/>
        </authorList>
    </citation>
    <scope>NUCLEOTIDE SEQUENCE</scope>
    <source>
        <strain evidence="1">NIES-4236</strain>
    </source>
</reference>
<dbReference type="Proteomes" id="UP001050975">
    <property type="component" value="Unassembled WGS sequence"/>
</dbReference>
<dbReference type="EMBL" id="BLAY01000157">
    <property type="protein sequence ID" value="GET42297.1"/>
    <property type="molecule type" value="Genomic_DNA"/>
</dbReference>
<gene>
    <name evidence="1" type="ORF">MiSe_71130</name>
</gene>
<dbReference type="RefSeq" id="WP_226589590.1">
    <property type="nucleotide sequence ID" value="NZ_BLAY01000157.1"/>
</dbReference>
<dbReference type="AlphaFoldDB" id="A0AAV3XRF8"/>
<organism evidence="1 2">
    <name type="scientific">Microseira wollei NIES-4236</name>
    <dbReference type="NCBI Taxonomy" id="2530354"/>
    <lineage>
        <taxon>Bacteria</taxon>
        <taxon>Bacillati</taxon>
        <taxon>Cyanobacteriota</taxon>
        <taxon>Cyanophyceae</taxon>
        <taxon>Oscillatoriophycideae</taxon>
        <taxon>Aerosakkonematales</taxon>
        <taxon>Aerosakkonemataceae</taxon>
        <taxon>Microseira</taxon>
    </lineage>
</organism>
<sequence length="156" mass="17943">MSKKKTKFSDIWVNQTTLGKHFGISAISMGKKLKELGLRSNESGSPTQEAIDNGFCKSTPLKDGTPFFMWNKAKVTELMQAQGHQKLDTQEIRCRELADDWMRVHKQFQEAVSGIEEEMCYEEAQDIKKEAKRTGLTKRVNEILRERKFDGDLIEN</sequence>
<name>A0AAV3XRF8_9CYAN</name>
<accession>A0AAV3XRF8</accession>
<protein>
    <submittedName>
        <fullName evidence="1">Uncharacterized protein</fullName>
    </submittedName>
</protein>
<comment type="caution">
    <text evidence="1">The sequence shown here is derived from an EMBL/GenBank/DDBJ whole genome shotgun (WGS) entry which is preliminary data.</text>
</comment>
<keyword evidence="2" id="KW-1185">Reference proteome</keyword>